<dbReference type="Proteomes" id="UP000492821">
    <property type="component" value="Unassembled WGS sequence"/>
</dbReference>
<evidence type="ECO:0000313" key="4">
    <source>
        <dbReference type="WBParaSite" id="Pan_g5812.t1"/>
    </source>
</evidence>
<evidence type="ECO:0000313" key="3">
    <source>
        <dbReference type="Proteomes" id="UP000492821"/>
    </source>
</evidence>
<dbReference type="WBParaSite" id="Pan_g5812.t1">
    <property type="protein sequence ID" value="Pan_g5812.t1"/>
    <property type="gene ID" value="Pan_g5812"/>
</dbReference>
<reference evidence="4" key="2">
    <citation type="submission" date="2020-10" db="UniProtKB">
        <authorList>
            <consortium name="WormBaseParasite"/>
        </authorList>
    </citation>
    <scope>IDENTIFICATION</scope>
</reference>
<keyword evidence="3" id="KW-1185">Reference proteome</keyword>
<keyword evidence="2" id="KW-0732">Signal</keyword>
<sequence>MLFIFCIHILFSLSLALITLIGCQPKTAGIRNPNSMVSHKSKSSVDPAKQPRKESSLTPRGGSKSVTKSVSTKSVPIAAPPPPAPANAQAVAPVPKKVAPEITDDGSDPIYIHDNIERDYDMELTVFSMTSLEERFSAFVAVIEEADRMLCAFGVAFYGEFEVIVSDDVRRTVDNDATNPEIMRMRLFAIENRKRFHDPPSLREQVQRYQDMDIVQCYVNALRTDITADIRKYLVELLPLKASKIIQVAKPTALAKMKHPMPMFIRIFESTNTTSNAL</sequence>
<evidence type="ECO:0000256" key="1">
    <source>
        <dbReference type="SAM" id="MobiDB-lite"/>
    </source>
</evidence>
<feature type="signal peptide" evidence="2">
    <location>
        <begin position="1"/>
        <end position="16"/>
    </location>
</feature>
<reference evidence="3" key="1">
    <citation type="journal article" date="2013" name="Genetics">
        <title>The draft genome and transcriptome of Panagrellus redivivus are shaped by the harsh demands of a free-living lifestyle.</title>
        <authorList>
            <person name="Srinivasan J."/>
            <person name="Dillman A.R."/>
            <person name="Macchietto M.G."/>
            <person name="Heikkinen L."/>
            <person name="Lakso M."/>
            <person name="Fracchia K.M."/>
            <person name="Antoshechkin I."/>
            <person name="Mortazavi A."/>
            <person name="Wong G."/>
            <person name="Sternberg P.W."/>
        </authorList>
    </citation>
    <scope>NUCLEOTIDE SEQUENCE [LARGE SCALE GENOMIC DNA]</scope>
    <source>
        <strain evidence="3">MT8872</strain>
    </source>
</reference>
<proteinExistence type="predicted"/>
<protein>
    <submittedName>
        <fullName evidence="4">DUF4476 domain-containing protein</fullName>
    </submittedName>
</protein>
<evidence type="ECO:0000256" key="2">
    <source>
        <dbReference type="SAM" id="SignalP"/>
    </source>
</evidence>
<name>A0A7E4W1B0_PANRE</name>
<organism evidence="3 4">
    <name type="scientific">Panagrellus redivivus</name>
    <name type="common">Microworm</name>
    <dbReference type="NCBI Taxonomy" id="6233"/>
    <lineage>
        <taxon>Eukaryota</taxon>
        <taxon>Metazoa</taxon>
        <taxon>Ecdysozoa</taxon>
        <taxon>Nematoda</taxon>
        <taxon>Chromadorea</taxon>
        <taxon>Rhabditida</taxon>
        <taxon>Tylenchina</taxon>
        <taxon>Panagrolaimomorpha</taxon>
        <taxon>Panagrolaimoidea</taxon>
        <taxon>Panagrolaimidae</taxon>
        <taxon>Panagrellus</taxon>
    </lineage>
</organism>
<dbReference type="AlphaFoldDB" id="A0A7E4W1B0"/>
<feature type="compositionally biased region" description="Low complexity" evidence="1">
    <location>
        <begin position="63"/>
        <end position="77"/>
    </location>
</feature>
<feature type="chain" id="PRO_5028834339" evidence="2">
    <location>
        <begin position="17"/>
        <end position="278"/>
    </location>
</feature>
<feature type="region of interest" description="Disordered" evidence="1">
    <location>
        <begin position="29"/>
        <end position="92"/>
    </location>
</feature>
<accession>A0A7E4W1B0</accession>